<protein>
    <submittedName>
        <fullName evidence="1">Uncharacterized protein</fullName>
    </submittedName>
</protein>
<dbReference type="EMBL" id="KZ503303">
    <property type="protein sequence ID" value="PKU66010.1"/>
    <property type="molecule type" value="Genomic_DNA"/>
</dbReference>
<sequence length="53" mass="6476">MYSSIMDKIRIIHTKQIIQQKSTRLKESFMLPTDETLEAKAKFNDFFWCFMHF</sequence>
<organism evidence="1 2">
    <name type="scientific">Dendrobium catenatum</name>
    <dbReference type="NCBI Taxonomy" id="906689"/>
    <lineage>
        <taxon>Eukaryota</taxon>
        <taxon>Viridiplantae</taxon>
        <taxon>Streptophyta</taxon>
        <taxon>Embryophyta</taxon>
        <taxon>Tracheophyta</taxon>
        <taxon>Spermatophyta</taxon>
        <taxon>Magnoliopsida</taxon>
        <taxon>Liliopsida</taxon>
        <taxon>Asparagales</taxon>
        <taxon>Orchidaceae</taxon>
        <taxon>Epidendroideae</taxon>
        <taxon>Malaxideae</taxon>
        <taxon>Dendrobiinae</taxon>
        <taxon>Dendrobium</taxon>
    </lineage>
</organism>
<proteinExistence type="predicted"/>
<dbReference type="AlphaFoldDB" id="A0A2I0VRH2"/>
<dbReference type="Proteomes" id="UP000233837">
    <property type="component" value="Unassembled WGS sequence"/>
</dbReference>
<reference evidence="1 2" key="1">
    <citation type="journal article" date="2016" name="Sci. Rep.">
        <title>The Dendrobium catenatum Lindl. genome sequence provides insights into polysaccharide synthase, floral development and adaptive evolution.</title>
        <authorList>
            <person name="Zhang G.Q."/>
            <person name="Xu Q."/>
            <person name="Bian C."/>
            <person name="Tsai W.C."/>
            <person name="Yeh C.M."/>
            <person name="Liu K.W."/>
            <person name="Yoshida K."/>
            <person name="Zhang L.S."/>
            <person name="Chang S.B."/>
            <person name="Chen F."/>
            <person name="Shi Y."/>
            <person name="Su Y.Y."/>
            <person name="Zhang Y.Q."/>
            <person name="Chen L.J."/>
            <person name="Yin Y."/>
            <person name="Lin M."/>
            <person name="Huang H."/>
            <person name="Deng H."/>
            <person name="Wang Z.W."/>
            <person name="Zhu S.L."/>
            <person name="Zhao X."/>
            <person name="Deng C."/>
            <person name="Niu S.C."/>
            <person name="Huang J."/>
            <person name="Wang M."/>
            <person name="Liu G.H."/>
            <person name="Yang H.J."/>
            <person name="Xiao X.J."/>
            <person name="Hsiao Y.Y."/>
            <person name="Wu W.L."/>
            <person name="Chen Y.Y."/>
            <person name="Mitsuda N."/>
            <person name="Ohme-Takagi M."/>
            <person name="Luo Y.B."/>
            <person name="Van de Peer Y."/>
            <person name="Liu Z.J."/>
        </authorList>
    </citation>
    <scope>NUCLEOTIDE SEQUENCE [LARGE SCALE GENOMIC DNA]</scope>
    <source>
        <tissue evidence="1">The whole plant</tissue>
    </source>
</reference>
<accession>A0A2I0VRH2</accession>
<evidence type="ECO:0000313" key="1">
    <source>
        <dbReference type="EMBL" id="PKU66010.1"/>
    </source>
</evidence>
<name>A0A2I0VRH2_9ASPA</name>
<evidence type="ECO:0000313" key="2">
    <source>
        <dbReference type="Proteomes" id="UP000233837"/>
    </source>
</evidence>
<gene>
    <name evidence="1" type="ORF">MA16_Dca009085</name>
</gene>
<reference evidence="1 2" key="2">
    <citation type="journal article" date="2017" name="Nature">
        <title>The Apostasia genome and the evolution of orchids.</title>
        <authorList>
            <person name="Zhang G.Q."/>
            <person name="Liu K.W."/>
            <person name="Li Z."/>
            <person name="Lohaus R."/>
            <person name="Hsiao Y.Y."/>
            <person name="Niu S.C."/>
            <person name="Wang J.Y."/>
            <person name="Lin Y.C."/>
            <person name="Xu Q."/>
            <person name="Chen L.J."/>
            <person name="Yoshida K."/>
            <person name="Fujiwara S."/>
            <person name="Wang Z.W."/>
            <person name="Zhang Y.Q."/>
            <person name="Mitsuda N."/>
            <person name="Wang M."/>
            <person name="Liu G.H."/>
            <person name="Pecoraro L."/>
            <person name="Huang H.X."/>
            <person name="Xiao X.J."/>
            <person name="Lin M."/>
            <person name="Wu X.Y."/>
            <person name="Wu W.L."/>
            <person name="Chen Y.Y."/>
            <person name="Chang S.B."/>
            <person name="Sakamoto S."/>
            <person name="Ohme-Takagi M."/>
            <person name="Yagi M."/>
            <person name="Zeng S.J."/>
            <person name="Shen C.Y."/>
            <person name="Yeh C.M."/>
            <person name="Luo Y.B."/>
            <person name="Tsai W.C."/>
            <person name="Van de Peer Y."/>
            <person name="Liu Z.J."/>
        </authorList>
    </citation>
    <scope>NUCLEOTIDE SEQUENCE [LARGE SCALE GENOMIC DNA]</scope>
    <source>
        <tissue evidence="1">The whole plant</tissue>
    </source>
</reference>
<keyword evidence="2" id="KW-1185">Reference proteome</keyword>